<keyword evidence="10 17" id="KW-0520">NAD</keyword>
<dbReference type="GO" id="GO:0046872">
    <property type="term" value="F:metal ion binding"/>
    <property type="evidence" value="ECO:0007669"/>
    <property type="project" value="UniProtKB-UniRule"/>
</dbReference>
<evidence type="ECO:0000256" key="6">
    <source>
        <dbReference type="ARBA" id="ARBA00022741"/>
    </source>
</evidence>
<dbReference type="HAMAP" id="MF_01965">
    <property type="entry name" value="NADHX_dehydratase"/>
    <property type="match status" value="1"/>
</dbReference>
<dbReference type="Pfam" id="PF01256">
    <property type="entry name" value="Carb_kinase"/>
    <property type="match status" value="1"/>
</dbReference>
<comment type="function">
    <text evidence="14 18">Bifunctional enzyme that catalyzes the epimerization of the S- and R-forms of NAD(P)HX and the dehydration of the S-form of NAD(P)HX at the expense of ADP, which is converted to AMP. This allows the repair of both epimers of NAD(P)HX, a damaged form of NAD(P)H that is a result of enzymatic or heat-dependent hydration.</text>
</comment>
<dbReference type="InterPro" id="IPR036652">
    <property type="entry name" value="YjeF_N_dom_sf"/>
</dbReference>
<dbReference type="GO" id="GO:0052856">
    <property type="term" value="F:NAD(P)HX epimerase activity"/>
    <property type="evidence" value="ECO:0007669"/>
    <property type="project" value="UniProtKB-EC"/>
</dbReference>
<evidence type="ECO:0000256" key="3">
    <source>
        <dbReference type="ARBA" id="ARBA00006001"/>
    </source>
</evidence>
<keyword evidence="6 17" id="KW-0547">Nucleotide-binding</keyword>
<keyword evidence="22" id="KW-1185">Reference proteome</keyword>
<keyword evidence="21" id="KW-0808">Transferase</keyword>
<evidence type="ECO:0000259" key="19">
    <source>
        <dbReference type="PROSITE" id="PS51383"/>
    </source>
</evidence>
<comment type="catalytic activity">
    <reaction evidence="15 17 18">
        <text>(6S)-NADHX + ADP = AMP + phosphate + NADH + H(+)</text>
        <dbReference type="Rhea" id="RHEA:32223"/>
        <dbReference type="ChEBI" id="CHEBI:15378"/>
        <dbReference type="ChEBI" id="CHEBI:43474"/>
        <dbReference type="ChEBI" id="CHEBI:57945"/>
        <dbReference type="ChEBI" id="CHEBI:64074"/>
        <dbReference type="ChEBI" id="CHEBI:456215"/>
        <dbReference type="ChEBI" id="CHEBI:456216"/>
        <dbReference type="EC" id="4.2.1.136"/>
    </reaction>
</comment>
<evidence type="ECO:0000256" key="7">
    <source>
        <dbReference type="ARBA" id="ARBA00022840"/>
    </source>
</evidence>
<keyword evidence="21" id="KW-0418">Kinase</keyword>
<dbReference type="PIRSF" id="PIRSF017184">
    <property type="entry name" value="Nnr"/>
    <property type="match status" value="1"/>
</dbReference>
<comment type="subunit">
    <text evidence="17">Homotetramer.</text>
</comment>
<dbReference type="Pfam" id="PF03853">
    <property type="entry name" value="YjeF_N"/>
    <property type="match status" value="1"/>
</dbReference>
<dbReference type="GO" id="GO:0046496">
    <property type="term" value="P:nicotinamide nucleotide metabolic process"/>
    <property type="evidence" value="ECO:0007669"/>
    <property type="project" value="UniProtKB-UniRule"/>
</dbReference>
<dbReference type="EMBL" id="BALE01000038">
    <property type="protein sequence ID" value="GAN55058.1"/>
    <property type="molecule type" value="Genomic_DNA"/>
</dbReference>
<evidence type="ECO:0000256" key="18">
    <source>
        <dbReference type="PIRNR" id="PIRNR017184"/>
    </source>
</evidence>
<feature type="domain" description="YjeF N-terminal" evidence="20">
    <location>
        <begin position="1"/>
        <end position="160"/>
    </location>
</feature>
<dbReference type="Gene3D" id="3.40.1190.20">
    <property type="match status" value="1"/>
</dbReference>
<feature type="binding site" evidence="17">
    <location>
        <position position="368"/>
    </location>
    <ligand>
        <name>AMP</name>
        <dbReference type="ChEBI" id="CHEBI:456215"/>
    </ligand>
</feature>
<dbReference type="InterPro" id="IPR030677">
    <property type="entry name" value="Nnr"/>
</dbReference>
<evidence type="ECO:0000256" key="8">
    <source>
        <dbReference type="ARBA" id="ARBA00022857"/>
    </source>
</evidence>
<evidence type="ECO:0000256" key="14">
    <source>
        <dbReference type="ARBA" id="ARBA00025153"/>
    </source>
</evidence>
<keyword evidence="7 17" id="KW-0067">ATP-binding</keyword>
<dbReference type="PROSITE" id="PS51385">
    <property type="entry name" value="YJEF_N"/>
    <property type="match status" value="1"/>
</dbReference>
<dbReference type="AlphaFoldDB" id="A0A0D6MP45"/>
<feature type="binding site" evidence="17">
    <location>
        <position position="306"/>
    </location>
    <ligand>
        <name>(6S)-NADPHX</name>
        <dbReference type="ChEBI" id="CHEBI:64076"/>
    </ligand>
</feature>
<evidence type="ECO:0000259" key="20">
    <source>
        <dbReference type="PROSITE" id="PS51385"/>
    </source>
</evidence>
<comment type="catalytic activity">
    <reaction evidence="2 18">
        <text>(6R)-NADPHX = (6S)-NADPHX</text>
        <dbReference type="Rhea" id="RHEA:32227"/>
        <dbReference type="ChEBI" id="CHEBI:64076"/>
        <dbReference type="ChEBI" id="CHEBI:64077"/>
        <dbReference type="EC" id="5.1.99.6"/>
    </reaction>
</comment>
<dbReference type="Gene3D" id="3.40.50.10260">
    <property type="entry name" value="YjeF N-terminal domain"/>
    <property type="match status" value="1"/>
</dbReference>
<keyword evidence="9 18" id="KW-0630">Potassium</keyword>
<dbReference type="PANTHER" id="PTHR12592">
    <property type="entry name" value="ATP-DEPENDENT (S)-NAD(P)H-HYDRATE DEHYDRATASE FAMILY MEMBER"/>
    <property type="match status" value="1"/>
</dbReference>
<dbReference type="InterPro" id="IPR004443">
    <property type="entry name" value="YjeF_N_dom"/>
</dbReference>
<feature type="binding site" evidence="17">
    <location>
        <begin position="339"/>
        <end position="343"/>
    </location>
    <ligand>
        <name>AMP</name>
        <dbReference type="ChEBI" id="CHEBI:456215"/>
    </ligand>
</feature>
<evidence type="ECO:0000256" key="15">
    <source>
        <dbReference type="ARBA" id="ARBA00048238"/>
    </source>
</evidence>
<dbReference type="InterPro" id="IPR029056">
    <property type="entry name" value="Ribokinase-like"/>
</dbReference>
<protein>
    <recommendedName>
        <fullName evidence="17">ADP-dependent (S)-NAD(P)H-hydrate dehydratase</fullName>
        <ecNumber evidence="17">4.2.1.136</ecNumber>
    </recommendedName>
    <alternativeName>
        <fullName evidence="17">ADP-dependent NAD(P)HX dehydratase</fullName>
    </alternativeName>
</protein>
<evidence type="ECO:0000256" key="16">
    <source>
        <dbReference type="ARBA" id="ARBA00049209"/>
    </source>
</evidence>
<dbReference type="STRING" id="1231623.Tasa_038_039"/>
<dbReference type="PROSITE" id="PS01050">
    <property type="entry name" value="YJEF_C_2"/>
    <property type="match status" value="1"/>
</dbReference>
<keyword evidence="5 18" id="KW-0479">Metal-binding</keyword>
<dbReference type="SUPFAM" id="SSF64153">
    <property type="entry name" value="YjeF N-terminal domain-like"/>
    <property type="match status" value="1"/>
</dbReference>
<comment type="catalytic activity">
    <reaction evidence="1 18">
        <text>(6R)-NADHX = (6S)-NADHX</text>
        <dbReference type="Rhea" id="RHEA:32215"/>
        <dbReference type="ChEBI" id="CHEBI:64074"/>
        <dbReference type="ChEBI" id="CHEBI:64075"/>
        <dbReference type="EC" id="5.1.99.6"/>
    </reaction>
</comment>
<feature type="domain" description="YjeF C-terminal" evidence="19">
    <location>
        <begin position="168"/>
        <end position="423"/>
    </location>
</feature>
<dbReference type="NCBIfam" id="TIGR00196">
    <property type="entry name" value="yjeF_cterm"/>
    <property type="match status" value="1"/>
</dbReference>
<comment type="caution">
    <text evidence="21">The sequence shown here is derived from an EMBL/GenBank/DDBJ whole genome shotgun (WGS) entry which is preliminary data.</text>
</comment>
<comment type="similarity">
    <text evidence="17">Belongs to the NnrD/CARKD family.</text>
</comment>
<evidence type="ECO:0000256" key="13">
    <source>
        <dbReference type="ARBA" id="ARBA00023268"/>
    </source>
</evidence>
<evidence type="ECO:0000256" key="4">
    <source>
        <dbReference type="ARBA" id="ARBA00009524"/>
    </source>
</evidence>
<comment type="similarity">
    <text evidence="3 18">In the N-terminal section; belongs to the NnrE/AIBP family.</text>
</comment>
<evidence type="ECO:0000256" key="5">
    <source>
        <dbReference type="ARBA" id="ARBA00022723"/>
    </source>
</evidence>
<feature type="binding site" evidence="17">
    <location>
        <position position="369"/>
    </location>
    <ligand>
        <name>(6S)-NADPHX</name>
        <dbReference type="ChEBI" id="CHEBI:64076"/>
    </ligand>
</feature>
<reference evidence="21 22" key="1">
    <citation type="submission" date="2012-10" db="EMBL/GenBank/DDBJ databases">
        <title>Genome sequencing of Tanticharoenia sakaeratensis NBRC 103193.</title>
        <authorList>
            <person name="Azuma Y."/>
            <person name="Hadano H."/>
            <person name="Hirakawa H."/>
            <person name="Matsushita K."/>
        </authorList>
    </citation>
    <scope>NUCLEOTIDE SEQUENCE [LARGE SCALE GENOMIC DNA]</scope>
    <source>
        <strain evidence="21 22">NBRC 103193</strain>
    </source>
</reference>
<dbReference type="GO" id="GO:0110051">
    <property type="term" value="P:metabolite repair"/>
    <property type="evidence" value="ECO:0007669"/>
    <property type="project" value="TreeGrafter"/>
</dbReference>
<keyword evidence="13" id="KW-0511">Multifunctional enzyme</keyword>
<evidence type="ECO:0000256" key="17">
    <source>
        <dbReference type="HAMAP-Rule" id="MF_01965"/>
    </source>
</evidence>
<evidence type="ECO:0000256" key="1">
    <source>
        <dbReference type="ARBA" id="ARBA00000013"/>
    </source>
</evidence>
<organism evidence="21 22">
    <name type="scientific">Tanticharoenia sakaeratensis NBRC 103193</name>
    <dbReference type="NCBI Taxonomy" id="1231623"/>
    <lineage>
        <taxon>Bacteria</taxon>
        <taxon>Pseudomonadati</taxon>
        <taxon>Pseudomonadota</taxon>
        <taxon>Alphaproteobacteria</taxon>
        <taxon>Acetobacterales</taxon>
        <taxon>Acetobacteraceae</taxon>
        <taxon>Tanticharoenia</taxon>
    </lineage>
</organism>
<dbReference type="Proteomes" id="UP000032679">
    <property type="component" value="Unassembled WGS sequence"/>
</dbReference>
<feature type="binding site" evidence="17">
    <location>
        <position position="260"/>
    </location>
    <ligand>
        <name>(6S)-NADPHX</name>
        <dbReference type="ChEBI" id="CHEBI:64076"/>
    </ligand>
</feature>
<evidence type="ECO:0000256" key="2">
    <source>
        <dbReference type="ARBA" id="ARBA00000909"/>
    </source>
</evidence>
<comment type="cofactor">
    <cofactor evidence="17">
        <name>Mg(2+)</name>
        <dbReference type="ChEBI" id="CHEBI:18420"/>
    </cofactor>
</comment>
<name>A0A0D6MP45_9PROT</name>
<evidence type="ECO:0000313" key="22">
    <source>
        <dbReference type="Proteomes" id="UP000032679"/>
    </source>
</evidence>
<dbReference type="NCBIfam" id="TIGR00197">
    <property type="entry name" value="yjeF_nterm"/>
    <property type="match status" value="1"/>
</dbReference>
<comment type="function">
    <text evidence="17">Catalyzes the dehydration of the S-form of NAD(P)HX at the expense of ADP, which is converted to AMP. Together with NAD(P)HX epimerase, which catalyzes the epimerization of the S- and R-forms, the enzyme allows the repair of both epimers of NAD(P)HX, a damaged form of NAD(P)H that is a result of enzymatic or heat-dependent hydration.</text>
</comment>
<dbReference type="PROSITE" id="PS51383">
    <property type="entry name" value="YJEF_C_3"/>
    <property type="match status" value="1"/>
</dbReference>
<dbReference type="EC" id="4.2.1.136" evidence="17"/>
<feature type="binding site" evidence="17">
    <location>
        <position position="202"/>
    </location>
    <ligand>
        <name>(6S)-NADPHX</name>
        <dbReference type="ChEBI" id="CHEBI:64076"/>
    </ligand>
</feature>
<dbReference type="PANTHER" id="PTHR12592:SF0">
    <property type="entry name" value="ATP-DEPENDENT (S)-NAD(P)H-HYDRATE DEHYDRATASE"/>
    <property type="match status" value="1"/>
</dbReference>
<keyword evidence="8 17" id="KW-0521">NADP</keyword>
<keyword evidence="11 18" id="KW-0413">Isomerase</keyword>
<dbReference type="InterPro" id="IPR017953">
    <property type="entry name" value="Carbohydrate_kinase_pred_CS"/>
</dbReference>
<comment type="similarity">
    <text evidence="4 18">In the C-terminal section; belongs to the NnrD/CARKD family.</text>
</comment>
<evidence type="ECO:0000256" key="9">
    <source>
        <dbReference type="ARBA" id="ARBA00022958"/>
    </source>
</evidence>
<comment type="cofactor">
    <cofactor evidence="18">
        <name>K(+)</name>
        <dbReference type="ChEBI" id="CHEBI:29103"/>
    </cofactor>
    <text evidence="18">Binds 1 potassium ion per subunit.</text>
</comment>
<comment type="catalytic activity">
    <reaction evidence="16 17 18">
        <text>(6S)-NADPHX + ADP = AMP + phosphate + NADPH + H(+)</text>
        <dbReference type="Rhea" id="RHEA:32235"/>
        <dbReference type="ChEBI" id="CHEBI:15378"/>
        <dbReference type="ChEBI" id="CHEBI:43474"/>
        <dbReference type="ChEBI" id="CHEBI:57783"/>
        <dbReference type="ChEBI" id="CHEBI:64076"/>
        <dbReference type="ChEBI" id="CHEBI:456215"/>
        <dbReference type="ChEBI" id="CHEBI:456216"/>
        <dbReference type="EC" id="4.2.1.136"/>
    </reaction>
</comment>
<gene>
    <name evidence="17" type="primary">nnrD</name>
    <name evidence="21" type="ORF">Tasa_038_039</name>
</gene>
<evidence type="ECO:0000256" key="10">
    <source>
        <dbReference type="ARBA" id="ARBA00023027"/>
    </source>
</evidence>
<dbReference type="GO" id="GO:0005524">
    <property type="term" value="F:ATP binding"/>
    <property type="evidence" value="ECO:0007669"/>
    <property type="project" value="UniProtKB-UniRule"/>
</dbReference>
<dbReference type="SUPFAM" id="SSF53613">
    <property type="entry name" value="Ribokinase-like"/>
    <property type="match status" value="1"/>
</dbReference>
<sequence>MAPARTLVLCGPGNNGGDGYVVARHLAQAGWPVSVAAMAEPKPGTDAHDARAGWRGPMVPFSPDEASRAGLVIDAVFGAGLSRDVDDVIAETLHAARRIVAVDMPSGVDGATGSVRGAAAPCLLTVTFGRPKPGHLLLPGQALAGELVVADIGMPPGLLAEIGIDTWVNEPGLWHVPESGLESHKYSRGVVSLCGGAAMPGAARLAAAGARASGAGLVRIAAGPNAGPYKLGAPGLIVDSDPLDDLLRDERRKTWICGPGLTVDEVAHTLPTLLKAERTVLADAGALAWATEDLSRLRGVSAITPHIGEFSKLFGNPGADRLGAARAAAARIDAVVILKGADTIIASPDGRAAINVHASSALATAGSGDTLSGVIATLLAAGMAPWDACGAGVWLHGDAGLHAGDWPIAEDLDRHLGAARARAIRQQATRAR</sequence>
<accession>A0A0D6MP45</accession>
<dbReference type="CDD" id="cd01171">
    <property type="entry name" value="YXKO-related"/>
    <property type="match status" value="1"/>
</dbReference>
<dbReference type="GO" id="GO:0016301">
    <property type="term" value="F:kinase activity"/>
    <property type="evidence" value="ECO:0007669"/>
    <property type="project" value="UniProtKB-KW"/>
</dbReference>
<dbReference type="InterPro" id="IPR000631">
    <property type="entry name" value="CARKD"/>
</dbReference>
<evidence type="ECO:0000313" key="21">
    <source>
        <dbReference type="EMBL" id="GAN55058.1"/>
    </source>
</evidence>
<keyword evidence="12 17" id="KW-0456">Lyase</keyword>
<proteinExistence type="inferred from homology"/>
<evidence type="ECO:0000256" key="11">
    <source>
        <dbReference type="ARBA" id="ARBA00023235"/>
    </source>
</evidence>
<dbReference type="GO" id="GO:0052855">
    <property type="term" value="F:ADP-dependent NAD(P)H-hydrate dehydratase activity"/>
    <property type="evidence" value="ECO:0007669"/>
    <property type="project" value="UniProtKB-UniRule"/>
</dbReference>
<evidence type="ECO:0000256" key="12">
    <source>
        <dbReference type="ARBA" id="ARBA00023239"/>
    </source>
</evidence>